<feature type="binding site" evidence="10">
    <location>
        <position position="155"/>
    </location>
    <ligand>
        <name>Zn(2+)</name>
        <dbReference type="ChEBI" id="CHEBI:29105"/>
        <note>catalytic</note>
    </ligand>
</feature>
<sequence>MRAIGLYFMAVVFSLMASIERTLTLPVLVGGIYSVMKNNTGLIDINKGLDLFEGDIKLPPKYDKSGVIDPGYRWTIPVPLEFDSSLDLNARGVITKALEQFRLKTCIDFKIRDTEMHYVKIVKDNGCYGYVGNYYMAGQPLSIGDGCDSIAIVEHEMLHTLGFWHEQSRPDRDDHISILWNNIEEGKENNFEIKEYAEATTQGTAYDYESLMHYDKDAFSNGWGDTIYTKKQEFQNIIGQRQDFSPTDVLELNLLYGCSTSSTVTFLDGCNFEEDMCDMRACSTAESRWKAVSSIVGGPTEDHSIPQDQGGKGHFMHFSTVSGMTGDRGLLKTKIMTPQRDFQCLEFFYYSKGNDKDQLNIWIREFQSVDDVGATRLIGQITGSTADYWQLQHIQLYTTKAFLIEFESVKGEGMSSGGFSLDDINLSETTCPHSVWHIRNFAEHLQQSGVFSFSPRLYSTEGYSYQVLVSYGPEALGVFFWLVSGVYDNSLQWPCPSRQITIELLEQTSSILKRMSKQISVTLDTTETFTINGQTFYKWDNPLIFGKQYEDSKGWYYAGPLIGDGNFISKERIMAGDFIRGGDAFLLISFEDVLAQPSPILPTPMSVTYDSFTPSPADNLSPCVYYECDFVSVNRTAVCIPSHFIAFLAFIVTVILSIH</sequence>
<dbReference type="InterPro" id="IPR013320">
    <property type="entry name" value="ConA-like_dom_sf"/>
</dbReference>
<keyword evidence="8" id="KW-1015">Disulfide bond</keyword>
<dbReference type="PROSITE" id="PS51864">
    <property type="entry name" value="ASTACIN"/>
    <property type="match status" value="1"/>
</dbReference>
<accession>A0AAV6GYW6</accession>
<dbReference type="PANTHER" id="PTHR10127">
    <property type="entry name" value="DISCOIDIN, CUB, EGF, LAMININ , AND ZINC METALLOPROTEASE DOMAIN CONTAINING"/>
    <property type="match status" value="1"/>
</dbReference>
<evidence type="ECO:0000259" key="13">
    <source>
        <dbReference type="PROSITE" id="PS50060"/>
    </source>
</evidence>
<keyword evidence="16" id="KW-1185">Reference proteome</keyword>
<keyword evidence="9" id="KW-0325">Glycoprotein</keyword>
<comment type="cofactor">
    <cofactor evidence="10 11">
        <name>Zn(2+)</name>
        <dbReference type="ChEBI" id="CHEBI:29105"/>
    </cofactor>
    <text evidence="10 11">Binds 1 zinc ion per subunit.</text>
</comment>
<dbReference type="FunFam" id="3.40.390.10:FF:000015">
    <property type="entry name" value="Meprin A subunit"/>
    <property type="match status" value="1"/>
</dbReference>
<dbReference type="SUPFAM" id="SSF49599">
    <property type="entry name" value="TRAF domain-like"/>
    <property type="match status" value="1"/>
</dbReference>
<dbReference type="InterPro" id="IPR000998">
    <property type="entry name" value="MAM_dom"/>
</dbReference>
<dbReference type="SUPFAM" id="SSF55486">
    <property type="entry name" value="Metalloproteases ('zincins'), catalytic domain"/>
    <property type="match status" value="1"/>
</dbReference>
<dbReference type="InterPro" id="IPR024079">
    <property type="entry name" value="MetalloPept_cat_dom_sf"/>
</dbReference>
<keyword evidence="7" id="KW-0865">Zymogen</keyword>
<evidence type="ECO:0000256" key="8">
    <source>
        <dbReference type="ARBA" id="ARBA00023157"/>
    </source>
</evidence>
<dbReference type="CDD" id="cd06263">
    <property type="entry name" value="MAM"/>
    <property type="match status" value="1"/>
</dbReference>
<keyword evidence="6 10" id="KW-0482">Metalloprotease</keyword>
<evidence type="ECO:0000313" key="16">
    <source>
        <dbReference type="Proteomes" id="UP000823561"/>
    </source>
</evidence>
<evidence type="ECO:0000256" key="9">
    <source>
        <dbReference type="ARBA" id="ARBA00023180"/>
    </source>
</evidence>
<feature type="domain" description="Peptidase M12A" evidence="14">
    <location>
        <begin position="65"/>
        <end position="259"/>
    </location>
</feature>
<evidence type="ECO:0000256" key="7">
    <source>
        <dbReference type="ARBA" id="ARBA00023145"/>
    </source>
</evidence>
<organism evidence="15 16">
    <name type="scientific">Alosa alosa</name>
    <name type="common">allis shad</name>
    <dbReference type="NCBI Taxonomy" id="278164"/>
    <lineage>
        <taxon>Eukaryota</taxon>
        <taxon>Metazoa</taxon>
        <taxon>Chordata</taxon>
        <taxon>Craniata</taxon>
        <taxon>Vertebrata</taxon>
        <taxon>Euteleostomi</taxon>
        <taxon>Actinopterygii</taxon>
        <taxon>Neopterygii</taxon>
        <taxon>Teleostei</taxon>
        <taxon>Clupei</taxon>
        <taxon>Clupeiformes</taxon>
        <taxon>Clupeoidei</taxon>
        <taxon>Clupeidae</taxon>
        <taxon>Alosa</taxon>
    </lineage>
</organism>
<dbReference type="SUPFAM" id="SSF49899">
    <property type="entry name" value="Concanavalin A-like lectins/glucanases"/>
    <property type="match status" value="1"/>
</dbReference>
<keyword evidence="2 10" id="KW-0479">Metal-binding</keyword>
<feature type="active site" evidence="10">
    <location>
        <position position="156"/>
    </location>
</feature>
<dbReference type="PRINTS" id="PR00020">
    <property type="entry name" value="MAMDOMAIN"/>
</dbReference>
<dbReference type="AlphaFoldDB" id="A0AAV6GYW6"/>
<dbReference type="Gene3D" id="3.40.390.10">
    <property type="entry name" value="Collagenase (Catalytic Domain)"/>
    <property type="match status" value="1"/>
</dbReference>
<feature type="transmembrane region" description="Helical" evidence="12">
    <location>
        <begin position="640"/>
        <end position="658"/>
    </location>
</feature>
<dbReference type="GO" id="GO:0008270">
    <property type="term" value="F:zinc ion binding"/>
    <property type="evidence" value="ECO:0007669"/>
    <property type="project" value="UniProtKB-UniRule"/>
</dbReference>
<dbReference type="GO" id="GO:0016020">
    <property type="term" value="C:membrane"/>
    <property type="evidence" value="ECO:0007669"/>
    <property type="project" value="InterPro"/>
</dbReference>
<dbReference type="Proteomes" id="UP000823561">
    <property type="component" value="Chromosome 6"/>
</dbReference>
<dbReference type="Pfam" id="PF00629">
    <property type="entry name" value="MAM"/>
    <property type="match status" value="1"/>
</dbReference>
<dbReference type="SMART" id="SM00235">
    <property type="entry name" value="ZnMc"/>
    <property type="match status" value="1"/>
</dbReference>
<feature type="binding site" evidence="10">
    <location>
        <position position="165"/>
    </location>
    <ligand>
        <name>Zn(2+)</name>
        <dbReference type="ChEBI" id="CHEBI:29105"/>
        <note>catalytic</note>
    </ligand>
</feature>
<evidence type="ECO:0000259" key="14">
    <source>
        <dbReference type="PROSITE" id="PS51864"/>
    </source>
</evidence>
<dbReference type="PANTHER" id="PTHR10127:SF814">
    <property type="entry name" value="MEPRIN A SUBUNIT BETA"/>
    <property type="match status" value="1"/>
</dbReference>
<evidence type="ECO:0000256" key="6">
    <source>
        <dbReference type="ARBA" id="ARBA00023049"/>
    </source>
</evidence>
<feature type="domain" description="MAM" evidence="13">
    <location>
        <begin position="268"/>
        <end position="433"/>
    </location>
</feature>
<keyword evidence="3 11" id="KW-0732">Signal</keyword>
<feature type="signal peptide" evidence="11">
    <location>
        <begin position="1"/>
        <end position="24"/>
    </location>
</feature>
<feature type="binding site" evidence="10">
    <location>
        <position position="159"/>
    </location>
    <ligand>
        <name>Zn(2+)</name>
        <dbReference type="ChEBI" id="CHEBI:29105"/>
        <note>catalytic</note>
    </ligand>
</feature>
<dbReference type="GO" id="GO:0004222">
    <property type="term" value="F:metalloendopeptidase activity"/>
    <property type="evidence" value="ECO:0007669"/>
    <property type="project" value="UniProtKB-UniRule"/>
</dbReference>
<evidence type="ECO:0000256" key="5">
    <source>
        <dbReference type="ARBA" id="ARBA00022833"/>
    </source>
</evidence>
<keyword evidence="4 10" id="KW-0378">Hydrolase</keyword>
<evidence type="ECO:0000256" key="4">
    <source>
        <dbReference type="ARBA" id="ARBA00022801"/>
    </source>
</evidence>
<feature type="chain" id="PRO_5043089081" description="Metalloendopeptidase" evidence="11">
    <location>
        <begin position="25"/>
        <end position="659"/>
    </location>
</feature>
<evidence type="ECO:0000256" key="12">
    <source>
        <dbReference type="SAM" id="Phobius"/>
    </source>
</evidence>
<gene>
    <name evidence="15" type="ORF">AALO_G00079310</name>
</gene>
<dbReference type="PRINTS" id="PR00480">
    <property type="entry name" value="ASTACIN"/>
</dbReference>
<proteinExistence type="predicted"/>
<dbReference type="InterPro" id="IPR008974">
    <property type="entry name" value="TRAF-like"/>
</dbReference>
<keyword evidence="12" id="KW-0812">Transmembrane</keyword>
<keyword evidence="1 10" id="KW-0645">Protease</keyword>
<evidence type="ECO:0000256" key="11">
    <source>
        <dbReference type="RuleBase" id="RU361183"/>
    </source>
</evidence>
<dbReference type="PROSITE" id="PS00740">
    <property type="entry name" value="MAM_1"/>
    <property type="match status" value="1"/>
</dbReference>
<evidence type="ECO:0000256" key="10">
    <source>
        <dbReference type="PROSITE-ProRule" id="PRU01211"/>
    </source>
</evidence>
<dbReference type="EC" id="3.4.24.-" evidence="11"/>
<evidence type="ECO:0000313" key="15">
    <source>
        <dbReference type="EMBL" id="KAG5279579.1"/>
    </source>
</evidence>
<evidence type="ECO:0000256" key="3">
    <source>
        <dbReference type="ARBA" id="ARBA00022729"/>
    </source>
</evidence>
<dbReference type="EMBL" id="JADWDJ010000006">
    <property type="protein sequence ID" value="KAG5279579.1"/>
    <property type="molecule type" value="Genomic_DNA"/>
</dbReference>
<keyword evidence="12" id="KW-1133">Transmembrane helix</keyword>
<dbReference type="PROSITE" id="PS50060">
    <property type="entry name" value="MAM_2"/>
    <property type="match status" value="1"/>
</dbReference>
<dbReference type="InterPro" id="IPR001506">
    <property type="entry name" value="Peptidase_M12A"/>
</dbReference>
<keyword evidence="12" id="KW-0472">Membrane</keyword>
<reference evidence="15" key="1">
    <citation type="submission" date="2020-10" db="EMBL/GenBank/DDBJ databases">
        <title>Chromosome-scale genome assembly of the Allis shad, Alosa alosa.</title>
        <authorList>
            <person name="Margot Z."/>
            <person name="Christophe K."/>
            <person name="Cabau C."/>
            <person name="Louis A."/>
            <person name="Berthelot C."/>
            <person name="Parey E."/>
            <person name="Roest Crollius H."/>
            <person name="Montfort J."/>
            <person name="Robinson-Rechavi M."/>
            <person name="Bucao C."/>
            <person name="Bouchez O."/>
            <person name="Gislard M."/>
            <person name="Lluch J."/>
            <person name="Milhes M."/>
            <person name="Lampietro C."/>
            <person name="Lopez Roques C."/>
            <person name="Donnadieu C."/>
            <person name="Braasch I."/>
            <person name="Desvignes T."/>
            <person name="Postlethwait J."/>
            <person name="Bobe J."/>
            <person name="Guiguen Y."/>
        </authorList>
    </citation>
    <scope>NUCLEOTIDE SEQUENCE</scope>
    <source>
        <strain evidence="15">M-15738</strain>
        <tissue evidence="15">Blood</tissue>
    </source>
</reference>
<protein>
    <recommendedName>
        <fullName evidence="11">Metalloendopeptidase</fullName>
        <ecNumber evidence="11">3.4.24.-</ecNumber>
    </recommendedName>
</protein>
<evidence type="ECO:0000256" key="2">
    <source>
        <dbReference type="ARBA" id="ARBA00022723"/>
    </source>
</evidence>
<comment type="caution">
    <text evidence="10">Lacks conserved residue(s) required for the propagation of feature annotation.</text>
</comment>
<dbReference type="InterPro" id="IPR006026">
    <property type="entry name" value="Peptidase_Metallo"/>
</dbReference>
<dbReference type="Gene3D" id="2.60.210.10">
    <property type="entry name" value="Apoptosis, Tumor Necrosis Factor Receptor Associated Protein 2, Chain A"/>
    <property type="match status" value="1"/>
</dbReference>
<dbReference type="Pfam" id="PF01400">
    <property type="entry name" value="Astacin"/>
    <property type="match status" value="1"/>
</dbReference>
<comment type="caution">
    <text evidence="15">The sequence shown here is derived from an EMBL/GenBank/DDBJ whole genome shotgun (WGS) entry which is preliminary data.</text>
</comment>
<dbReference type="Gene3D" id="2.60.120.200">
    <property type="match status" value="1"/>
</dbReference>
<keyword evidence="5 10" id="KW-0862">Zinc</keyword>
<dbReference type="SMART" id="SM00137">
    <property type="entry name" value="MAM"/>
    <property type="match status" value="1"/>
</dbReference>
<dbReference type="GO" id="GO:0006508">
    <property type="term" value="P:proteolysis"/>
    <property type="evidence" value="ECO:0007669"/>
    <property type="project" value="UniProtKB-KW"/>
</dbReference>
<name>A0AAV6GYW6_9TELE</name>
<evidence type="ECO:0000256" key="1">
    <source>
        <dbReference type="ARBA" id="ARBA00022670"/>
    </source>
</evidence>